<feature type="binding site" evidence="4">
    <location>
        <position position="27"/>
    </location>
    <ligand>
        <name>phosphate</name>
        <dbReference type="ChEBI" id="CHEBI:43474"/>
    </ligand>
</feature>
<dbReference type="PANTHER" id="PTHR42679">
    <property type="entry name" value="S-METHYL-5'-THIOADENOSINE PHOSPHORYLASE"/>
    <property type="match status" value="1"/>
</dbReference>
<dbReference type="FunFam" id="3.40.50.1580:FF:000008">
    <property type="entry name" value="S-methyl-5'-thioadenosine phosphorylase"/>
    <property type="match status" value="1"/>
</dbReference>
<proteinExistence type="inferred from homology"/>
<dbReference type="InterPro" id="IPR035994">
    <property type="entry name" value="Nucleoside_phosphorylase_sf"/>
</dbReference>
<dbReference type="InterPro" id="IPR000845">
    <property type="entry name" value="Nucleoside_phosphorylase_d"/>
</dbReference>
<comment type="pathway">
    <text evidence="4">Amino-acid biosynthesis; L-methionine biosynthesis via salvage pathway; S-methyl-5-thio-alpha-D-ribose 1-phosphate from S-methyl-5'-thioadenosine (phosphorylase route): step 1/1.</text>
</comment>
<evidence type="ECO:0000256" key="4">
    <source>
        <dbReference type="HAMAP-Rule" id="MF_03155"/>
    </source>
</evidence>
<dbReference type="InParanoid" id="A0A317XU80"/>
<dbReference type="OrthoDB" id="431409at2759"/>
<name>A0A317XU80_9BASI</name>
<keyword evidence="4" id="KW-0963">Cytoplasm</keyword>
<dbReference type="SUPFAM" id="SSF53167">
    <property type="entry name" value="Purine and uridine phosphorylases"/>
    <property type="match status" value="1"/>
</dbReference>
<comment type="catalytic activity">
    <reaction evidence="4">
        <text>S-methyl-5'-thioadenosine + phosphate = 5-(methylsulfanyl)-alpha-D-ribose 1-phosphate + adenine</text>
        <dbReference type="Rhea" id="RHEA:11852"/>
        <dbReference type="ChEBI" id="CHEBI:16708"/>
        <dbReference type="ChEBI" id="CHEBI:17509"/>
        <dbReference type="ChEBI" id="CHEBI:43474"/>
        <dbReference type="ChEBI" id="CHEBI:58533"/>
        <dbReference type="EC" id="2.4.2.28"/>
    </reaction>
</comment>
<comment type="function">
    <text evidence="4">Catalyzes the reversible phosphorylation of S-methyl-5'-thioadenosine (MTA) to adenine and 5-methylthioribose-1-phosphate. Involved in the breakdown of MTA, a major by-product of polyamine biosynthesis. Responsible for the first step in the methionine salvage pathway after MTA has been generated from S-adenosylmethionine. Has broad substrate specificity with 6-aminopurine nucleosides as preferred substrates.</text>
</comment>
<comment type="similarity">
    <text evidence="4">Belongs to the PNP/MTAP phosphorylase family. MTAP subfamily.</text>
</comment>
<dbReference type="STRING" id="1882483.A0A317XU80"/>
<dbReference type="CDD" id="cd09010">
    <property type="entry name" value="MTAP_SsMTAPII_like_MTIP"/>
    <property type="match status" value="1"/>
</dbReference>
<dbReference type="GO" id="GO:0017061">
    <property type="term" value="F:S-methyl-5-thioadenosine phosphorylase activity"/>
    <property type="evidence" value="ECO:0007669"/>
    <property type="project" value="UniProtKB-UniRule"/>
</dbReference>
<dbReference type="GO" id="GO:0005634">
    <property type="term" value="C:nucleus"/>
    <property type="evidence" value="ECO:0007669"/>
    <property type="project" value="UniProtKB-SubCell"/>
</dbReference>
<evidence type="ECO:0000256" key="3">
    <source>
        <dbReference type="ARBA" id="ARBA00022726"/>
    </source>
</evidence>
<dbReference type="AlphaFoldDB" id="A0A317XU80"/>
<reference evidence="6 7" key="1">
    <citation type="journal article" date="2018" name="Mol. Biol. Evol.">
        <title>Broad Genomic Sampling Reveals a Smut Pathogenic Ancestry of the Fungal Clade Ustilaginomycotina.</title>
        <authorList>
            <person name="Kijpornyongpan T."/>
            <person name="Mondo S.J."/>
            <person name="Barry K."/>
            <person name="Sandor L."/>
            <person name="Lee J."/>
            <person name="Lipzen A."/>
            <person name="Pangilinan J."/>
            <person name="LaButti K."/>
            <person name="Hainaut M."/>
            <person name="Henrissat B."/>
            <person name="Grigoriev I.V."/>
            <person name="Spatafora J.W."/>
            <person name="Aime M.C."/>
        </authorList>
    </citation>
    <scope>NUCLEOTIDE SEQUENCE [LARGE SCALE GENOMIC DNA]</scope>
    <source>
        <strain evidence="6 7">MCA 3645</strain>
    </source>
</reference>
<dbReference type="UniPathway" id="UPA00904">
    <property type="reaction ID" value="UER00873"/>
</dbReference>
<evidence type="ECO:0000313" key="6">
    <source>
        <dbReference type="EMBL" id="PWZ01430.1"/>
    </source>
</evidence>
<feature type="binding site" evidence="4">
    <location>
        <position position="212"/>
    </location>
    <ligand>
        <name>substrate</name>
    </ligand>
</feature>
<evidence type="ECO:0000259" key="5">
    <source>
        <dbReference type="Pfam" id="PF01048"/>
    </source>
</evidence>
<organism evidence="6 7">
    <name type="scientific">Testicularia cyperi</name>
    <dbReference type="NCBI Taxonomy" id="1882483"/>
    <lineage>
        <taxon>Eukaryota</taxon>
        <taxon>Fungi</taxon>
        <taxon>Dikarya</taxon>
        <taxon>Basidiomycota</taxon>
        <taxon>Ustilaginomycotina</taxon>
        <taxon>Ustilaginomycetes</taxon>
        <taxon>Ustilaginales</taxon>
        <taxon>Anthracoideaceae</taxon>
        <taxon>Testicularia</taxon>
    </lineage>
</organism>
<feature type="binding site" evidence="4">
    <location>
        <begin position="70"/>
        <end position="71"/>
    </location>
    <ligand>
        <name>phosphate</name>
        <dbReference type="ChEBI" id="CHEBI:43474"/>
    </ligand>
</feature>
<evidence type="ECO:0000256" key="2">
    <source>
        <dbReference type="ARBA" id="ARBA00022679"/>
    </source>
</evidence>
<dbReference type="EMBL" id="KZ819190">
    <property type="protein sequence ID" value="PWZ01430.1"/>
    <property type="molecule type" value="Genomic_DNA"/>
</dbReference>
<accession>A0A317XU80</accession>
<dbReference type="Proteomes" id="UP000246740">
    <property type="component" value="Unassembled WGS sequence"/>
</dbReference>
<evidence type="ECO:0000256" key="1">
    <source>
        <dbReference type="ARBA" id="ARBA00022676"/>
    </source>
</evidence>
<sequence length="322" mass="35250">MYCTVLYCIAVQKWQGSPIYVGVIGGSGLYKLDSLVPVAEINVATPWGSPSSPITIAKTESGIHCAFLARHGRAHAIAPSSVPVLANISALKHLGVRAILAFSAVGSLREEIRPKDFVIPSQIIDRTKGIRRASFFGYGHESSVVAHAGFGDPFDESLRPVVAQIVRETLQHSNPDVHVHTDKTVVCMEGPQFSTRAESIMYRQWGGDIINMSVLPEAKIAREAEVSYVLIATATDYDSWRPSSEAVNVAEVLESLASNVAASNKVTVSLLDKIHNIVQDENSPTVKAIRDSMRFAVMTKPQFIDQKTKDNIRFVLPWFAHE</sequence>
<protein>
    <recommendedName>
        <fullName evidence="4">S-methyl-5'-thioadenosine phosphorylase</fullName>
        <ecNumber evidence="4">2.4.2.28</ecNumber>
    </recommendedName>
    <alternativeName>
        <fullName evidence="4">5'-methylthioadenosine phosphorylase</fullName>
        <shortName evidence="4">MTA phosphorylase</shortName>
        <shortName evidence="4">MTAP</shortName>
        <shortName evidence="4">MTAPase</shortName>
    </alternativeName>
</protein>
<dbReference type="Gene3D" id="3.40.50.1580">
    <property type="entry name" value="Nucleoside phosphorylase domain"/>
    <property type="match status" value="1"/>
</dbReference>
<dbReference type="Pfam" id="PF01048">
    <property type="entry name" value="PNP_UDP_1"/>
    <property type="match status" value="1"/>
</dbReference>
<dbReference type="EC" id="2.4.2.28" evidence="4"/>
<evidence type="ECO:0000313" key="7">
    <source>
        <dbReference type="Proteomes" id="UP000246740"/>
    </source>
</evidence>
<dbReference type="PANTHER" id="PTHR42679:SF2">
    <property type="entry name" value="S-METHYL-5'-THIOADENOSINE PHOSPHORYLASE"/>
    <property type="match status" value="1"/>
</dbReference>
<dbReference type="FunCoup" id="A0A317XU80">
    <property type="interactions" value="284"/>
</dbReference>
<feature type="site" description="Important for substrate specificity" evidence="4">
    <location>
        <position position="249"/>
    </location>
</feature>
<dbReference type="PROSITE" id="PS01240">
    <property type="entry name" value="PNP_MTAP_2"/>
    <property type="match status" value="1"/>
</dbReference>
<feature type="site" description="Important for substrate specificity" evidence="4">
    <location>
        <position position="194"/>
    </location>
</feature>
<comment type="subunit">
    <text evidence="4">Homotrimer.</text>
</comment>
<dbReference type="GO" id="GO:0019509">
    <property type="term" value="P:L-methionine salvage from methylthioadenosine"/>
    <property type="evidence" value="ECO:0007669"/>
    <property type="project" value="UniProtKB-UniRule"/>
</dbReference>
<dbReference type="InterPro" id="IPR010044">
    <property type="entry name" value="MTAP"/>
</dbReference>
<dbReference type="GO" id="GO:0005829">
    <property type="term" value="C:cytosol"/>
    <property type="evidence" value="ECO:0007669"/>
    <property type="project" value="TreeGrafter"/>
</dbReference>
<dbReference type="GO" id="GO:0006166">
    <property type="term" value="P:purine ribonucleoside salvage"/>
    <property type="evidence" value="ECO:0007669"/>
    <property type="project" value="UniProtKB-KW"/>
</dbReference>
<feature type="binding site" evidence="4">
    <location>
        <position position="213"/>
    </location>
    <ligand>
        <name>phosphate</name>
        <dbReference type="ChEBI" id="CHEBI:43474"/>
    </ligand>
</feature>
<keyword evidence="1 4" id="KW-0328">Glycosyltransferase</keyword>
<keyword evidence="4" id="KW-0539">Nucleus</keyword>
<feature type="domain" description="Nucleoside phosphorylase" evidence="5">
    <location>
        <begin position="21"/>
        <end position="271"/>
    </location>
</feature>
<feature type="binding site" evidence="4">
    <location>
        <begin position="103"/>
        <end position="104"/>
    </location>
    <ligand>
        <name>phosphate</name>
        <dbReference type="ChEBI" id="CHEBI:43474"/>
    </ligand>
</feature>
<gene>
    <name evidence="6" type="ORF">BCV70DRAFT_210655</name>
</gene>
<dbReference type="InterPro" id="IPR018099">
    <property type="entry name" value="Purine_phosphorylase-2_CS"/>
</dbReference>
<feature type="binding site" evidence="4">
    <location>
        <begin position="236"/>
        <end position="238"/>
    </location>
    <ligand>
        <name>substrate</name>
    </ligand>
</feature>
<keyword evidence="3 4" id="KW-0660">Purine salvage</keyword>
<dbReference type="HAMAP" id="MF_01963">
    <property type="entry name" value="MTAP"/>
    <property type="match status" value="1"/>
</dbReference>
<keyword evidence="7" id="KW-1185">Reference proteome</keyword>
<keyword evidence="2 4" id="KW-0808">Transferase</keyword>
<comment type="subcellular location">
    <subcellularLocation>
        <location evidence="4">Cytoplasm</location>
    </subcellularLocation>
    <subcellularLocation>
        <location evidence="4">Nucleus</location>
    </subcellularLocation>
</comment>